<feature type="compositionally biased region" description="Basic and acidic residues" evidence="1">
    <location>
        <begin position="296"/>
        <end position="312"/>
    </location>
</feature>
<protein>
    <submittedName>
        <fullName evidence="4">Uncharacterized protein</fullName>
    </submittedName>
</protein>
<dbReference type="PANTHER" id="PTHR31138:SF1">
    <property type="entry name" value="PDZ DOMAIN-CONTAINING PROTEIN"/>
    <property type="match status" value="1"/>
</dbReference>
<feature type="domain" description="HAM1-like C-terminal" evidence="2">
    <location>
        <begin position="749"/>
        <end position="893"/>
    </location>
</feature>
<proteinExistence type="predicted"/>
<dbReference type="Pfam" id="PF19343">
    <property type="entry name" value="HAM1_N"/>
    <property type="match status" value="1"/>
</dbReference>
<evidence type="ECO:0000259" key="2">
    <source>
        <dbReference type="Pfam" id="PF14613"/>
    </source>
</evidence>
<organism evidence="4 5">
    <name type="scientific">Pterulicium gracile</name>
    <dbReference type="NCBI Taxonomy" id="1884261"/>
    <lineage>
        <taxon>Eukaryota</taxon>
        <taxon>Fungi</taxon>
        <taxon>Dikarya</taxon>
        <taxon>Basidiomycota</taxon>
        <taxon>Agaricomycotina</taxon>
        <taxon>Agaricomycetes</taxon>
        <taxon>Agaricomycetidae</taxon>
        <taxon>Agaricales</taxon>
        <taxon>Pleurotineae</taxon>
        <taxon>Pterulaceae</taxon>
        <taxon>Pterulicium</taxon>
    </lineage>
</organism>
<feature type="region of interest" description="Disordered" evidence="1">
    <location>
        <begin position="191"/>
        <end position="331"/>
    </location>
</feature>
<dbReference type="Pfam" id="PF14613">
    <property type="entry name" value="HAM1_C"/>
    <property type="match status" value="1"/>
</dbReference>
<dbReference type="InterPro" id="IPR045967">
    <property type="entry name" value="HAM1-like_N"/>
</dbReference>
<dbReference type="OrthoDB" id="19394at2759"/>
<dbReference type="InterPro" id="IPR027842">
    <property type="entry name" value="HAM1-like_C"/>
</dbReference>
<feature type="compositionally biased region" description="Basic and acidic residues" evidence="1">
    <location>
        <begin position="263"/>
        <end position="281"/>
    </location>
</feature>
<keyword evidence="5" id="KW-1185">Reference proteome</keyword>
<dbReference type="Proteomes" id="UP000305067">
    <property type="component" value="Unassembled WGS sequence"/>
</dbReference>
<dbReference type="AlphaFoldDB" id="A0A5C3QXF5"/>
<dbReference type="GO" id="GO:0008289">
    <property type="term" value="F:lipid binding"/>
    <property type="evidence" value="ECO:0007669"/>
    <property type="project" value="InterPro"/>
</dbReference>
<feature type="region of interest" description="Disordered" evidence="1">
    <location>
        <begin position="1"/>
        <end position="27"/>
    </location>
</feature>
<feature type="compositionally biased region" description="Basic and acidic residues" evidence="1">
    <location>
        <begin position="322"/>
        <end position="331"/>
    </location>
</feature>
<dbReference type="SUPFAM" id="SSF55394">
    <property type="entry name" value="Bactericidal permeability-increasing protein, BPI"/>
    <property type="match status" value="1"/>
</dbReference>
<dbReference type="PANTHER" id="PTHR31138">
    <property type="entry name" value="CHROMOSOME 19, WHOLE GENOME SHOTGUN SEQUENCE"/>
    <property type="match status" value="1"/>
</dbReference>
<evidence type="ECO:0000313" key="5">
    <source>
        <dbReference type="Proteomes" id="UP000305067"/>
    </source>
</evidence>
<evidence type="ECO:0000256" key="1">
    <source>
        <dbReference type="SAM" id="MobiDB-lite"/>
    </source>
</evidence>
<sequence length="894" mass="100546">MSLPQAQRDISTHPAAGSVTDPVNKAEKDADVARKIKLYGVIEAFRQGRMPNNAQIDKTLQYVLDTAPFDTSKLSPEGQKLVQDTRDIINTARTIVQEKNHDEIFQQFVWHTREADVTPAKKDPNEILPVGQEKAREDSQQAVQHLRTILSLVLTNAEVRKLMSDFSLIGRDLLARGASKAATNLRPTDEQLRHVDESGPRDQFITEGGRVAGPNETPVPEVTIPGTHTTVAQHPHQPLGDGAKITTGDGDVRSGGSVMQEAQQRRDELQNRGLAEADRHTQGIRADAGQQAQYRDGPEADAADRARREADSRVGGMGQRTDATDTDRKVDHAADRVTQEAQGIKADFDKHAQGARADAEHPDNEVKKKGLLDRAKGFRDDLTGRVPQEHKDRANDQYRRGREFLTDEYFPEERRDQFIFRGKKVIMECQNHDDYQESIRWLLNYLEEYAGHGRTIANHGQETKNQLAADGGVKLALTEFRTLLERFANGQSMKPIFDSIDVLIDDANKDPELRQWFKDVNTYIRKVLLDTGFVLEPECNNQAKALRESGRRFYDDKYKGHFDALFDRSSGWFRALGADPLNAKFGDDWARLVKDLLFDSEGSLKFKPDLWTDIRKVILPSVIDKVGYIPIPRIEYTDDAMDLVVENLTLSGRNLFPNIISVEANNFIKFSPYANIKDQSNHDFTFTFSQMQADIRDVAFYFRRKSGIKIKDSGLADVVLGGEGITATVHLTSAQKDKSSVFKVKNVNVKVDSLKFSIRDSKHDLLYKTLKPLATGLVKKQIQKAIEDSLRTGLEYLDGQLVGVRDRMEEAKQDDNSNRTQAIKDYFATKKEEASIKASSEASKNSQFKVVSNKRNSILSQEGHPAGWVNRTAEKQEAAGKGNEWRSDAFNIVM</sequence>
<reference evidence="4 5" key="1">
    <citation type="journal article" date="2019" name="Nat. Ecol. Evol.">
        <title>Megaphylogeny resolves global patterns of mushroom evolution.</title>
        <authorList>
            <person name="Varga T."/>
            <person name="Krizsan K."/>
            <person name="Foldi C."/>
            <person name="Dima B."/>
            <person name="Sanchez-Garcia M."/>
            <person name="Sanchez-Ramirez S."/>
            <person name="Szollosi G.J."/>
            <person name="Szarkandi J.G."/>
            <person name="Papp V."/>
            <person name="Albert L."/>
            <person name="Andreopoulos W."/>
            <person name="Angelini C."/>
            <person name="Antonin V."/>
            <person name="Barry K.W."/>
            <person name="Bougher N.L."/>
            <person name="Buchanan P."/>
            <person name="Buyck B."/>
            <person name="Bense V."/>
            <person name="Catcheside P."/>
            <person name="Chovatia M."/>
            <person name="Cooper J."/>
            <person name="Damon W."/>
            <person name="Desjardin D."/>
            <person name="Finy P."/>
            <person name="Geml J."/>
            <person name="Haridas S."/>
            <person name="Hughes K."/>
            <person name="Justo A."/>
            <person name="Karasinski D."/>
            <person name="Kautmanova I."/>
            <person name="Kiss B."/>
            <person name="Kocsube S."/>
            <person name="Kotiranta H."/>
            <person name="LaButti K.M."/>
            <person name="Lechner B.E."/>
            <person name="Liimatainen K."/>
            <person name="Lipzen A."/>
            <person name="Lukacs Z."/>
            <person name="Mihaltcheva S."/>
            <person name="Morgado L.N."/>
            <person name="Niskanen T."/>
            <person name="Noordeloos M.E."/>
            <person name="Ohm R.A."/>
            <person name="Ortiz-Santana B."/>
            <person name="Ovrebo C."/>
            <person name="Racz N."/>
            <person name="Riley R."/>
            <person name="Savchenko A."/>
            <person name="Shiryaev A."/>
            <person name="Soop K."/>
            <person name="Spirin V."/>
            <person name="Szebenyi C."/>
            <person name="Tomsovsky M."/>
            <person name="Tulloss R.E."/>
            <person name="Uehling J."/>
            <person name="Grigoriev I.V."/>
            <person name="Vagvolgyi C."/>
            <person name="Papp T."/>
            <person name="Martin F.M."/>
            <person name="Miettinen O."/>
            <person name="Hibbett D.S."/>
            <person name="Nagy L.G."/>
        </authorList>
    </citation>
    <scope>NUCLEOTIDE SEQUENCE [LARGE SCALE GENOMIC DNA]</scope>
    <source>
        <strain evidence="4 5">CBS 309.79</strain>
    </source>
</reference>
<feature type="compositionally biased region" description="Basic and acidic residues" evidence="1">
    <location>
        <begin position="191"/>
        <end position="200"/>
    </location>
</feature>
<accession>A0A5C3QXF5</accession>
<name>A0A5C3QXF5_9AGAR</name>
<evidence type="ECO:0000313" key="4">
    <source>
        <dbReference type="EMBL" id="TFL05231.1"/>
    </source>
</evidence>
<dbReference type="Gene3D" id="3.15.10.10">
    <property type="entry name" value="Bactericidal permeability-increasing protein, domain 1"/>
    <property type="match status" value="1"/>
</dbReference>
<dbReference type="STRING" id="1884261.A0A5C3QXF5"/>
<evidence type="ECO:0000259" key="3">
    <source>
        <dbReference type="Pfam" id="PF19343"/>
    </source>
</evidence>
<dbReference type="InterPro" id="IPR017943">
    <property type="entry name" value="Bactericidal_perm-incr_a/b_dom"/>
</dbReference>
<feature type="region of interest" description="Disordered" evidence="1">
    <location>
        <begin position="351"/>
        <end position="372"/>
    </location>
</feature>
<gene>
    <name evidence="4" type="ORF">BDV98DRAFT_648259</name>
</gene>
<feature type="domain" description="HAM1-like N-terminal" evidence="3">
    <location>
        <begin position="289"/>
        <end position="737"/>
    </location>
</feature>
<dbReference type="EMBL" id="ML178817">
    <property type="protein sequence ID" value="TFL05231.1"/>
    <property type="molecule type" value="Genomic_DNA"/>
</dbReference>